<evidence type="ECO:0000313" key="1">
    <source>
        <dbReference type="EMBL" id="GCC18260.1"/>
    </source>
</evidence>
<keyword evidence="2" id="KW-1185">Reference proteome</keyword>
<dbReference type="AlphaFoldDB" id="A0A401RJF0"/>
<accession>A0A401RJF0</accession>
<proteinExistence type="predicted"/>
<name>A0A401RJF0_CHIPU</name>
<reference evidence="1 2" key="1">
    <citation type="journal article" date="2018" name="Nat. Ecol. Evol.">
        <title>Shark genomes provide insights into elasmobranch evolution and the origin of vertebrates.</title>
        <authorList>
            <person name="Hara Y"/>
            <person name="Yamaguchi K"/>
            <person name="Onimaru K"/>
            <person name="Kadota M"/>
            <person name="Koyanagi M"/>
            <person name="Keeley SD"/>
            <person name="Tatsumi K"/>
            <person name="Tanaka K"/>
            <person name="Motone F"/>
            <person name="Kageyama Y"/>
            <person name="Nozu R"/>
            <person name="Adachi N"/>
            <person name="Nishimura O"/>
            <person name="Nakagawa R"/>
            <person name="Tanegashima C"/>
            <person name="Kiyatake I"/>
            <person name="Matsumoto R"/>
            <person name="Murakumo K"/>
            <person name="Nishida K"/>
            <person name="Terakita A"/>
            <person name="Kuratani S"/>
            <person name="Sato K"/>
            <person name="Hyodo S Kuraku.S."/>
        </authorList>
    </citation>
    <scope>NUCLEOTIDE SEQUENCE [LARGE SCALE GENOMIC DNA]</scope>
</reference>
<gene>
    <name evidence="1" type="ORF">chiPu_0017865</name>
</gene>
<dbReference type="EMBL" id="BEZZ01001397">
    <property type="protein sequence ID" value="GCC18260.1"/>
    <property type="molecule type" value="Genomic_DNA"/>
</dbReference>
<organism evidence="1 2">
    <name type="scientific">Chiloscyllium punctatum</name>
    <name type="common">Brownbanded bambooshark</name>
    <name type="synonym">Hemiscyllium punctatum</name>
    <dbReference type="NCBI Taxonomy" id="137246"/>
    <lineage>
        <taxon>Eukaryota</taxon>
        <taxon>Metazoa</taxon>
        <taxon>Chordata</taxon>
        <taxon>Craniata</taxon>
        <taxon>Vertebrata</taxon>
        <taxon>Chondrichthyes</taxon>
        <taxon>Elasmobranchii</taxon>
        <taxon>Galeomorphii</taxon>
        <taxon>Galeoidea</taxon>
        <taxon>Orectolobiformes</taxon>
        <taxon>Hemiscylliidae</taxon>
        <taxon>Chiloscyllium</taxon>
    </lineage>
</organism>
<dbReference type="Proteomes" id="UP000287033">
    <property type="component" value="Unassembled WGS sequence"/>
</dbReference>
<evidence type="ECO:0000313" key="2">
    <source>
        <dbReference type="Proteomes" id="UP000287033"/>
    </source>
</evidence>
<protein>
    <submittedName>
        <fullName evidence="1">Uncharacterized protein</fullName>
    </submittedName>
</protein>
<sequence length="75" mass="7977">MTLVRGDLNTGDGTGAGREALAMAPAFKMVATTGWHLWLVEKANGDGIKRLSFSCCDAVSPIESSLEDGQEQQVH</sequence>
<comment type="caution">
    <text evidence="1">The sequence shown here is derived from an EMBL/GenBank/DDBJ whole genome shotgun (WGS) entry which is preliminary data.</text>
</comment>